<dbReference type="PANTHER" id="PTHR43820:SF4">
    <property type="entry name" value="HIGH-AFFINITY BRANCHED-CHAIN AMINO ACID TRANSPORT ATP-BINDING PROTEIN LIVF"/>
    <property type="match status" value="1"/>
</dbReference>
<dbReference type="EMBL" id="BAABFO010000012">
    <property type="protein sequence ID" value="GAA4335054.1"/>
    <property type="molecule type" value="Genomic_DNA"/>
</dbReference>
<protein>
    <submittedName>
        <fullName evidence="8">ABC transporter ATP-binding protein</fullName>
    </submittedName>
</protein>
<sequence>MNGHRSEGGPAQGRGAGGAATAAGPLLRVSGLKVSYGHIEAVKGIDLELREGEITTLVGANGAGKSTTLLALSGLVRKAAGSVVFDGEDLTRLPPHKIVSRGVVQVAEGRAILTTMSVRENLELGAYTRKDRGVADDLEKVFGLFPRLKERVDGMAGNLSGGEQQMLAIGRALMARPRLLLLDEPSMGLAPIVVQEIFRTLRAINAQGLTIFLVEQNVRQALKIAHRGYVLETGSIALSGSGRELLDDDRLVEAYLGG</sequence>
<keyword evidence="3" id="KW-0472">Membrane</keyword>
<dbReference type="PIRSF" id="PIRSF039137">
    <property type="entry name" value="ABC_branched_ATPase"/>
    <property type="match status" value="1"/>
</dbReference>
<dbReference type="GO" id="GO:0005524">
    <property type="term" value="F:ATP binding"/>
    <property type="evidence" value="ECO:0007669"/>
    <property type="project" value="UniProtKB-KW"/>
</dbReference>
<evidence type="ECO:0000256" key="6">
    <source>
        <dbReference type="ARBA" id="ARBA00022970"/>
    </source>
</evidence>
<keyword evidence="4" id="KW-0547">Nucleotide-binding</keyword>
<evidence type="ECO:0000313" key="9">
    <source>
        <dbReference type="Proteomes" id="UP001501671"/>
    </source>
</evidence>
<evidence type="ECO:0000256" key="4">
    <source>
        <dbReference type="ARBA" id="ARBA00022741"/>
    </source>
</evidence>
<dbReference type="SMART" id="SM00382">
    <property type="entry name" value="AAA"/>
    <property type="match status" value="1"/>
</dbReference>
<dbReference type="Gene3D" id="3.40.50.300">
    <property type="entry name" value="P-loop containing nucleotide triphosphate hydrolases"/>
    <property type="match status" value="1"/>
</dbReference>
<dbReference type="PROSITE" id="PS00211">
    <property type="entry name" value="ABC_TRANSPORTER_1"/>
    <property type="match status" value="1"/>
</dbReference>
<dbReference type="InterPro" id="IPR052156">
    <property type="entry name" value="BCAA_Transport_ATP-bd_LivF"/>
</dbReference>
<dbReference type="PROSITE" id="PS50893">
    <property type="entry name" value="ABC_TRANSPORTER_2"/>
    <property type="match status" value="1"/>
</dbReference>
<proteinExistence type="inferred from homology"/>
<dbReference type="InterPro" id="IPR017871">
    <property type="entry name" value="ABC_transporter-like_CS"/>
</dbReference>
<dbReference type="RefSeq" id="WP_345250464.1">
    <property type="nucleotide sequence ID" value="NZ_BAABFO010000012.1"/>
</dbReference>
<reference evidence="9" key="1">
    <citation type="journal article" date="2019" name="Int. J. Syst. Evol. Microbiol.">
        <title>The Global Catalogue of Microorganisms (GCM) 10K type strain sequencing project: providing services to taxonomists for standard genome sequencing and annotation.</title>
        <authorList>
            <consortium name="The Broad Institute Genomics Platform"/>
            <consortium name="The Broad Institute Genome Sequencing Center for Infectious Disease"/>
            <person name="Wu L."/>
            <person name="Ma J."/>
        </authorList>
    </citation>
    <scope>NUCLEOTIDE SEQUENCE [LARGE SCALE GENOMIC DNA]</scope>
    <source>
        <strain evidence="9">JCM 17666</strain>
    </source>
</reference>
<keyword evidence="6" id="KW-0029">Amino-acid transport</keyword>
<organism evidence="8 9">
    <name type="scientific">Pigmentiphaga soli</name>
    <dbReference type="NCBI Taxonomy" id="1007095"/>
    <lineage>
        <taxon>Bacteria</taxon>
        <taxon>Pseudomonadati</taxon>
        <taxon>Pseudomonadota</taxon>
        <taxon>Betaproteobacteria</taxon>
        <taxon>Burkholderiales</taxon>
        <taxon>Alcaligenaceae</taxon>
        <taxon>Pigmentiphaga</taxon>
    </lineage>
</organism>
<dbReference type="CDD" id="cd03224">
    <property type="entry name" value="ABC_TM1139_LivF_branched"/>
    <property type="match status" value="1"/>
</dbReference>
<dbReference type="SUPFAM" id="SSF52540">
    <property type="entry name" value="P-loop containing nucleoside triphosphate hydrolases"/>
    <property type="match status" value="1"/>
</dbReference>
<gene>
    <name evidence="8" type="ORF">GCM10023144_27940</name>
</gene>
<keyword evidence="9" id="KW-1185">Reference proteome</keyword>
<evidence type="ECO:0000256" key="5">
    <source>
        <dbReference type="ARBA" id="ARBA00022840"/>
    </source>
</evidence>
<comment type="caution">
    <text evidence="8">The sequence shown here is derived from an EMBL/GenBank/DDBJ whole genome shotgun (WGS) entry which is preliminary data.</text>
</comment>
<dbReference type="InterPro" id="IPR030660">
    <property type="entry name" value="ABC_branched_ATPase_LivF/BraG"/>
</dbReference>
<feature type="domain" description="ABC transporter" evidence="7">
    <location>
        <begin position="27"/>
        <end position="258"/>
    </location>
</feature>
<accession>A0ABP8H6X5</accession>
<keyword evidence="2" id="KW-0813">Transport</keyword>
<dbReference type="Pfam" id="PF00005">
    <property type="entry name" value="ABC_tran"/>
    <property type="match status" value="1"/>
</dbReference>
<name>A0ABP8H6X5_9BURK</name>
<keyword evidence="5 8" id="KW-0067">ATP-binding</keyword>
<dbReference type="InterPro" id="IPR003593">
    <property type="entry name" value="AAA+_ATPase"/>
</dbReference>
<evidence type="ECO:0000256" key="3">
    <source>
        <dbReference type="ARBA" id="ARBA00022475"/>
    </source>
</evidence>
<dbReference type="PANTHER" id="PTHR43820">
    <property type="entry name" value="HIGH-AFFINITY BRANCHED-CHAIN AMINO ACID TRANSPORT ATP-BINDING PROTEIN LIVF"/>
    <property type="match status" value="1"/>
</dbReference>
<evidence type="ECO:0000259" key="7">
    <source>
        <dbReference type="PROSITE" id="PS50893"/>
    </source>
</evidence>
<comment type="similarity">
    <text evidence="1">Belongs to the ABC transporter superfamily.</text>
</comment>
<evidence type="ECO:0000313" key="8">
    <source>
        <dbReference type="EMBL" id="GAA4335054.1"/>
    </source>
</evidence>
<dbReference type="InterPro" id="IPR003439">
    <property type="entry name" value="ABC_transporter-like_ATP-bd"/>
</dbReference>
<keyword evidence="3" id="KW-1003">Cell membrane</keyword>
<evidence type="ECO:0000256" key="1">
    <source>
        <dbReference type="ARBA" id="ARBA00005417"/>
    </source>
</evidence>
<dbReference type="Proteomes" id="UP001501671">
    <property type="component" value="Unassembled WGS sequence"/>
</dbReference>
<dbReference type="InterPro" id="IPR027417">
    <property type="entry name" value="P-loop_NTPase"/>
</dbReference>
<evidence type="ECO:0000256" key="2">
    <source>
        <dbReference type="ARBA" id="ARBA00022448"/>
    </source>
</evidence>